<dbReference type="NCBIfam" id="NF009114">
    <property type="entry name" value="PRK12464.1"/>
    <property type="match status" value="1"/>
</dbReference>
<feature type="binding site" evidence="9">
    <location>
        <position position="206"/>
    </location>
    <ligand>
        <name>1-deoxy-D-xylulose 5-phosphate</name>
        <dbReference type="ChEBI" id="CHEBI:57792"/>
    </ligand>
</feature>
<dbReference type="EC" id="1.1.1.267" evidence="9"/>
<dbReference type="Pfam" id="PF02670">
    <property type="entry name" value="DXP_reductoisom"/>
    <property type="match status" value="1"/>
</dbReference>
<dbReference type="InterPro" id="IPR026877">
    <property type="entry name" value="DXPR_C"/>
</dbReference>
<feature type="binding site" evidence="9">
    <location>
        <position position="127"/>
    </location>
    <ligand>
        <name>1-deoxy-D-xylulose 5-phosphate</name>
        <dbReference type="ChEBI" id="CHEBI:57792"/>
    </ligand>
</feature>
<feature type="binding site" evidence="9">
    <location>
        <position position="153"/>
    </location>
    <ligand>
        <name>1-deoxy-D-xylulose 5-phosphate</name>
        <dbReference type="ChEBI" id="CHEBI:57792"/>
    </ligand>
</feature>
<dbReference type="GO" id="GO:0016853">
    <property type="term" value="F:isomerase activity"/>
    <property type="evidence" value="ECO:0007669"/>
    <property type="project" value="UniProtKB-KW"/>
</dbReference>
<feature type="binding site" evidence="9">
    <location>
        <position position="219"/>
    </location>
    <ligand>
        <name>1-deoxy-D-xylulose 5-phosphate</name>
        <dbReference type="ChEBI" id="CHEBI:57792"/>
    </ligand>
</feature>
<evidence type="ECO:0000259" key="12">
    <source>
        <dbReference type="Pfam" id="PF13288"/>
    </source>
</evidence>
<dbReference type="InterPro" id="IPR013512">
    <property type="entry name" value="DXP_reductoisomerase_N"/>
</dbReference>
<dbReference type="GO" id="GO:0030604">
    <property type="term" value="F:1-deoxy-D-xylulose-5-phosphate reductoisomerase activity"/>
    <property type="evidence" value="ECO:0007669"/>
    <property type="project" value="UniProtKB-UniRule"/>
</dbReference>
<organism evidence="13 14">
    <name type="scientific">Thiobacillus denitrificans (strain ATCC 25259 / T1)</name>
    <dbReference type="NCBI Taxonomy" id="292415"/>
    <lineage>
        <taxon>Bacteria</taxon>
        <taxon>Pseudomonadati</taxon>
        <taxon>Pseudomonadota</taxon>
        <taxon>Betaproteobacteria</taxon>
        <taxon>Nitrosomonadales</taxon>
        <taxon>Thiobacillaceae</taxon>
        <taxon>Thiobacillus</taxon>
    </lineage>
</organism>
<dbReference type="STRING" id="292415.Tbd_0791"/>
<dbReference type="InterPro" id="IPR036291">
    <property type="entry name" value="NAD(P)-bd_dom_sf"/>
</dbReference>
<dbReference type="Proteomes" id="UP000008291">
    <property type="component" value="Chromosome"/>
</dbReference>
<dbReference type="SUPFAM" id="SSF51735">
    <property type="entry name" value="NAD(P)-binding Rossmann-fold domains"/>
    <property type="match status" value="1"/>
</dbReference>
<evidence type="ECO:0000313" key="14">
    <source>
        <dbReference type="Proteomes" id="UP000008291"/>
    </source>
</evidence>
<gene>
    <name evidence="9" type="primary">dxr</name>
    <name evidence="13" type="ordered locus">Tbd_0791</name>
</gene>
<evidence type="ECO:0000259" key="10">
    <source>
        <dbReference type="Pfam" id="PF02670"/>
    </source>
</evidence>
<dbReference type="HAMAP" id="MF_00183">
    <property type="entry name" value="DXP_reductoisom"/>
    <property type="match status" value="1"/>
</dbReference>
<keyword evidence="13" id="KW-0413">Isomerase</keyword>
<dbReference type="InterPro" id="IPR013644">
    <property type="entry name" value="DXP_reductoisomerase_C"/>
</dbReference>
<keyword evidence="7 9" id="KW-0414">Isoprene biosynthesis</keyword>
<evidence type="ECO:0000256" key="6">
    <source>
        <dbReference type="ARBA" id="ARBA00023211"/>
    </source>
</evidence>
<dbReference type="InterPro" id="IPR003821">
    <property type="entry name" value="DXP_reductoisomerase"/>
</dbReference>
<name>Q3SKN3_THIDA</name>
<dbReference type="EMBL" id="CP000116">
    <property type="protein sequence ID" value="AAZ96744.1"/>
    <property type="molecule type" value="Genomic_DNA"/>
</dbReference>
<feature type="binding site" evidence="9">
    <location>
        <position position="152"/>
    </location>
    <ligand>
        <name>Mn(2+)</name>
        <dbReference type="ChEBI" id="CHEBI:29035"/>
    </ligand>
</feature>
<dbReference type="PANTHER" id="PTHR30525">
    <property type="entry name" value="1-DEOXY-D-XYLULOSE 5-PHOSPHATE REDUCTOISOMERASE"/>
    <property type="match status" value="1"/>
</dbReference>
<evidence type="ECO:0000256" key="5">
    <source>
        <dbReference type="ARBA" id="ARBA00023002"/>
    </source>
</evidence>
<comment type="function">
    <text evidence="9">Catalyzes the NADPH-dependent rearrangement and reduction of 1-deoxy-D-xylulose-5-phosphate (DXP) to 2-C-methyl-D-erythritol 4-phosphate (MEP).</text>
</comment>
<comment type="pathway">
    <text evidence="1 9">Isoprenoid biosynthesis; isopentenyl diphosphate biosynthesis via DXP pathway; isopentenyl diphosphate from 1-deoxy-D-xylulose 5-phosphate: step 1/6.</text>
</comment>
<evidence type="ECO:0000259" key="11">
    <source>
        <dbReference type="Pfam" id="PF08436"/>
    </source>
</evidence>
<evidence type="ECO:0000256" key="8">
    <source>
        <dbReference type="ARBA" id="ARBA00048543"/>
    </source>
</evidence>
<dbReference type="Pfam" id="PF08436">
    <property type="entry name" value="DXP_redisom_C"/>
    <property type="match status" value="1"/>
</dbReference>
<feature type="domain" description="DXP reductoisomerase C-terminal" evidence="12">
    <location>
        <begin position="268"/>
        <end position="383"/>
    </location>
</feature>
<dbReference type="UniPathway" id="UPA00056">
    <property type="reaction ID" value="UER00092"/>
</dbReference>
<feature type="binding site" evidence="9">
    <location>
        <position position="128"/>
    </location>
    <ligand>
        <name>NADPH</name>
        <dbReference type="ChEBI" id="CHEBI:57783"/>
    </ligand>
</feature>
<feature type="binding site" evidence="9">
    <location>
        <position position="15"/>
    </location>
    <ligand>
        <name>NADPH</name>
        <dbReference type="ChEBI" id="CHEBI:57783"/>
    </ligand>
</feature>
<comment type="catalytic activity">
    <reaction evidence="8">
        <text>2-C-methyl-D-erythritol 4-phosphate + NADP(+) = 1-deoxy-D-xylulose 5-phosphate + NADPH + H(+)</text>
        <dbReference type="Rhea" id="RHEA:13717"/>
        <dbReference type="ChEBI" id="CHEBI:15378"/>
        <dbReference type="ChEBI" id="CHEBI:57783"/>
        <dbReference type="ChEBI" id="CHEBI:57792"/>
        <dbReference type="ChEBI" id="CHEBI:58262"/>
        <dbReference type="ChEBI" id="CHEBI:58349"/>
        <dbReference type="EC" id="1.1.1.267"/>
    </reaction>
    <physiologicalReaction direction="right-to-left" evidence="8">
        <dbReference type="Rhea" id="RHEA:13719"/>
    </physiologicalReaction>
</comment>
<keyword evidence="3 9" id="KW-0479">Metal-binding</keyword>
<feature type="binding site" evidence="9">
    <location>
        <position position="228"/>
    </location>
    <ligand>
        <name>1-deoxy-D-xylulose 5-phosphate</name>
        <dbReference type="ChEBI" id="CHEBI:57792"/>
    </ligand>
</feature>
<evidence type="ECO:0000256" key="2">
    <source>
        <dbReference type="ARBA" id="ARBA00006825"/>
    </source>
</evidence>
<feature type="binding site" evidence="9">
    <location>
        <position position="183"/>
    </location>
    <ligand>
        <name>1-deoxy-D-xylulose 5-phosphate</name>
        <dbReference type="ChEBI" id="CHEBI:57792"/>
    </ligand>
</feature>
<dbReference type="HOGENOM" id="CLU_035714_4_0_4"/>
<evidence type="ECO:0000256" key="1">
    <source>
        <dbReference type="ARBA" id="ARBA00005094"/>
    </source>
</evidence>
<evidence type="ECO:0000256" key="7">
    <source>
        <dbReference type="ARBA" id="ARBA00023229"/>
    </source>
</evidence>
<feature type="domain" description="1-deoxy-D-xylulose 5-phosphate reductoisomerase C-terminal" evidence="11">
    <location>
        <begin position="148"/>
        <end position="236"/>
    </location>
</feature>
<dbReference type="GO" id="GO:0070402">
    <property type="term" value="F:NADPH binding"/>
    <property type="evidence" value="ECO:0007669"/>
    <property type="project" value="InterPro"/>
</dbReference>
<dbReference type="NCBIfam" id="TIGR00243">
    <property type="entry name" value="Dxr"/>
    <property type="match status" value="1"/>
</dbReference>
<feature type="binding site" evidence="9">
    <location>
        <position position="212"/>
    </location>
    <ligand>
        <name>NADPH</name>
        <dbReference type="ChEBI" id="CHEBI:57783"/>
    </ligand>
</feature>
<feature type="binding site" evidence="9">
    <location>
        <position position="12"/>
    </location>
    <ligand>
        <name>NADPH</name>
        <dbReference type="ChEBI" id="CHEBI:57783"/>
    </ligand>
</feature>
<comment type="similarity">
    <text evidence="2 9">Belongs to the DXR family.</text>
</comment>
<feature type="binding site" evidence="9">
    <location>
        <position position="225"/>
    </location>
    <ligand>
        <name>1-deoxy-D-xylulose 5-phosphate</name>
        <dbReference type="ChEBI" id="CHEBI:57792"/>
    </ligand>
</feature>
<dbReference type="GO" id="GO:0051484">
    <property type="term" value="P:isopentenyl diphosphate biosynthetic process, methylerythritol 4-phosphate pathway involved in terpenoid biosynthetic process"/>
    <property type="evidence" value="ECO:0007669"/>
    <property type="project" value="UniProtKB-ARBA"/>
</dbReference>
<dbReference type="Gene3D" id="3.40.50.720">
    <property type="entry name" value="NAD(P)-binding Rossmann-like Domain"/>
    <property type="match status" value="1"/>
</dbReference>
<dbReference type="AlphaFoldDB" id="Q3SKN3"/>
<feature type="binding site" evidence="9">
    <location>
        <position position="154"/>
    </location>
    <ligand>
        <name>1-deoxy-D-xylulose 5-phosphate</name>
        <dbReference type="ChEBI" id="CHEBI:57792"/>
    </ligand>
</feature>
<dbReference type="SUPFAM" id="SSF55347">
    <property type="entry name" value="Glyceraldehyde-3-phosphate dehydrogenase-like, C-terminal domain"/>
    <property type="match status" value="1"/>
</dbReference>
<dbReference type="SUPFAM" id="SSF69055">
    <property type="entry name" value="1-deoxy-D-xylulose-5-phosphate reductoisomerase, C-terminal domain"/>
    <property type="match status" value="1"/>
</dbReference>
<dbReference type="FunFam" id="3.40.50.720:FF:000045">
    <property type="entry name" value="1-deoxy-D-xylulose 5-phosphate reductoisomerase"/>
    <property type="match status" value="1"/>
</dbReference>
<dbReference type="GO" id="GO:0030145">
    <property type="term" value="F:manganese ion binding"/>
    <property type="evidence" value="ECO:0007669"/>
    <property type="project" value="TreeGrafter"/>
</dbReference>
<comment type="caution">
    <text evidence="9">Lacks conserved residue(s) required for the propagation of feature annotation.</text>
</comment>
<feature type="binding site" evidence="9">
    <location>
        <position position="38"/>
    </location>
    <ligand>
        <name>NADPH</name>
        <dbReference type="ChEBI" id="CHEBI:57783"/>
    </ligand>
</feature>
<sequence>MRRRVLTVLGATGTIGVNTLDVVSRHPERFEIFALTGATQVERMFEQCRAHRPRFAVMSEPAAAAALRARLAADGLAVEVLEGAAALTEVAIAAEVDTVMAAIVGAAGLPATLAAARAGKRILLANKETLVVSGQLFMDAVAASGAELLPIDSEHNAIFQALPRGFDGDFQRAGVNTLWLTASGGPFRTLSAEAIAAATPEQAVAHPNWVMGRKISVDSASLMNKGLEVIEARWLFNARPEQIKVLVHPQSIVHSMVEYVDGSVVAQMGTPDMRTPIAYALGFPERIAAGVPMLELMGRQLTFEAPDTVRFPCLQLAFDALAAGGNAAAVLNAANEVAVARFLEGAISFGGIAASIAHALDAVAGGRADTLDELLDADHRARRVADDYLRCSYA</sequence>
<comment type="cofactor">
    <cofactor evidence="9">
        <name>Mg(2+)</name>
        <dbReference type="ChEBI" id="CHEBI:18420"/>
    </cofactor>
    <cofactor evidence="9">
        <name>Mn(2+)</name>
        <dbReference type="ChEBI" id="CHEBI:29035"/>
    </cofactor>
</comment>
<dbReference type="RefSeq" id="WP_011311303.1">
    <property type="nucleotide sequence ID" value="NC_007404.1"/>
</dbReference>
<accession>Q3SKN3</accession>
<reference evidence="13 14" key="1">
    <citation type="journal article" date="2006" name="J. Bacteriol.">
        <title>The genome sequence of the obligately chemolithoautotrophic, facultatively anaerobic bacterium Thiobacillus denitrificans.</title>
        <authorList>
            <person name="Beller H.R."/>
            <person name="Chain P.S."/>
            <person name="Letain T.E."/>
            <person name="Chakicherla A."/>
            <person name="Larimer F.W."/>
            <person name="Richardson P.M."/>
            <person name="Coleman M.A."/>
            <person name="Wood A.P."/>
            <person name="Kelly D.P."/>
        </authorList>
    </citation>
    <scope>NUCLEOTIDE SEQUENCE [LARGE SCALE GENOMIC DNA]</scope>
    <source>
        <strain evidence="13 14">ATCC 25259</strain>
    </source>
</reference>
<keyword evidence="4 9" id="KW-0521">NADP</keyword>
<keyword evidence="9" id="KW-0460">Magnesium</keyword>
<feature type="binding site" evidence="9">
    <location>
        <position position="126"/>
    </location>
    <ligand>
        <name>NADPH</name>
        <dbReference type="ChEBI" id="CHEBI:57783"/>
    </ligand>
</feature>
<dbReference type="NCBIfam" id="NF003938">
    <property type="entry name" value="PRK05447.1-1"/>
    <property type="match status" value="1"/>
</dbReference>
<keyword evidence="5 9" id="KW-0560">Oxidoreductase</keyword>
<feature type="binding site" evidence="9">
    <location>
        <position position="13"/>
    </location>
    <ligand>
        <name>NADPH</name>
        <dbReference type="ChEBI" id="CHEBI:57783"/>
    </ligand>
</feature>
<dbReference type="KEGG" id="tbd:Tbd_0791"/>
<keyword evidence="14" id="KW-1185">Reference proteome</keyword>
<evidence type="ECO:0000313" key="13">
    <source>
        <dbReference type="EMBL" id="AAZ96744.1"/>
    </source>
</evidence>
<dbReference type="Gene3D" id="1.10.1740.10">
    <property type="match status" value="1"/>
</dbReference>
<feature type="binding site" evidence="9">
    <location>
        <position position="224"/>
    </location>
    <ligand>
        <name>1-deoxy-D-xylulose 5-phosphate</name>
        <dbReference type="ChEBI" id="CHEBI:57792"/>
    </ligand>
</feature>
<evidence type="ECO:0000256" key="3">
    <source>
        <dbReference type="ARBA" id="ARBA00022723"/>
    </source>
</evidence>
<protein>
    <recommendedName>
        <fullName evidence="9">1-deoxy-D-xylulose 5-phosphate reductoisomerase</fullName>
        <shortName evidence="9">DXP reductoisomerase</shortName>
        <ecNumber evidence="9">1.1.1.267</ecNumber>
    </recommendedName>
    <alternativeName>
        <fullName evidence="9">1-deoxyxylulose-5-phosphate reductoisomerase</fullName>
    </alternativeName>
    <alternativeName>
        <fullName evidence="9">2-C-methyl-D-erythritol 4-phosphate synthase</fullName>
    </alternativeName>
</protein>
<proteinExistence type="inferred from homology"/>
<dbReference type="PANTHER" id="PTHR30525:SF0">
    <property type="entry name" value="1-DEOXY-D-XYLULOSE 5-PHOSPHATE REDUCTOISOMERASE, CHLOROPLASTIC"/>
    <property type="match status" value="1"/>
</dbReference>
<dbReference type="eggNOG" id="COG0743">
    <property type="taxonomic scope" value="Bacteria"/>
</dbReference>
<feature type="binding site" evidence="9">
    <location>
        <position position="228"/>
    </location>
    <ligand>
        <name>Mn(2+)</name>
        <dbReference type="ChEBI" id="CHEBI:29035"/>
    </ligand>
</feature>
<feature type="domain" description="1-deoxy-D-xylulose 5-phosphate reductoisomerase N-terminal" evidence="10">
    <location>
        <begin position="6"/>
        <end position="134"/>
    </location>
</feature>
<dbReference type="OrthoDB" id="9806546at2"/>
<evidence type="ECO:0000256" key="9">
    <source>
        <dbReference type="HAMAP-Rule" id="MF_00183"/>
    </source>
</evidence>
<dbReference type="Pfam" id="PF13288">
    <property type="entry name" value="DXPR_C"/>
    <property type="match status" value="1"/>
</dbReference>
<dbReference type="InterPro" id="IPR036169">
    <property type="entry name" value="DXPR_C_sf"/>
</dbReference>
<evidence type="ECO:0000256" key="4">
    <source>
        <dbReference type="ARBA" id="ARBA00022857"/>
    </source>
</evidence>
<dbReference type="PIRSF" id="PIRSF006205">
    <property type="entry name" value="Dxp_reductismrs"/>
    <property type="match status" value="1"/>
</dbReference>
<keyword evidence="6 9" id="KW-0464">Manganese</keyword>
<feature type="binding site" evidence="9">
    <location>
        <position position="154"/>
    </location>
    <ligand>
        <name>Mn(2+)</name>
        <dbReference type="ChEBI" id="CHEBI:29035"/>
    </ligand>
</feature>